<gene>
    <name evidence="13" type="primary">metF</name>
    <name evidence="13" type="ORF">NE579_03825</name>
</gene>
<dbReference type="EC" id="1.5.1.54" evidence="12"/>
<dbReference type="Pfam" id="PF02219">
    <property type="entry name" value="MTHFR"/>
    <property type="match status" value="1"/>
</dbReference>
<evidence type="ECO:0000313" key="14">
    <source>
        <dbReference type="Proteomes" id="UP001204562"/>
    </source>
</evidence>
<dbReference type="PANTHER" id="PTHR45754">
    <property type="entry name" value="METHYLENETETRAHYDROFOLATE REDUCTASE"/>
    <property type="match status" value="1"/>
</dbReference>
<evidence type="ECO:0000256" key="2">
    <source>
        <dbReference type="ARBA" id="ARBA00004777"/>
    </source>
</evidence>
<keyword evidence="7 12" id="KW-0560">Oxidoreductase</keyword>
<comment type="cofactor">
    <cofactor evidence="1 12">
        <name>FAD</name>
        <dbReference type="ChEBI" id="CHEBI:57692"/>
    </cofactor>
</comment>
<name>A0AAW5JJP8_9FIRM</name>
<evidence type="ECO:0000256" key="5">
    <source>
        <dbReference type="ARBA" id="ARBA00022630"/>
    </source>
</evidence>
<organism evidence="13 14">
    <name type="scientific">Intestinimonas massiliensis</name>
    <name type="common">ex Afouda et al. 2020</name>
    <dbReference type="NCBI Taxonomy" id="1673721"/>
    <lineage>
        <taxon>Bacteria</taxon>
        <taxon>Bacillati</taxon>
        <taxon>Bacillota</taxon>
        <taxon>Clostridia</taxon>
        <taxon>Eubacteriales</taxon>
        <taxon>Intestinimonas</taxon>
    </lineage>
</organism>
<dbReference type="NCBIfam" id="TIGR00676">
    <property type="entry name" value="fadh2"/>
    <property type="match status" value="1"/>
</dbReference>
<dbReference type="InterPro" id="IPR003171">
    <property type="entry name" value="Mehydrof_redctse-like"/>
</dbReference>
<dbReference type="GO" id="GO:0005829">
    <property type="term" value="C:cytosol"/>
    <property type="evidence" value="ECO:0007669"/>
    <property type="project" value="InterPro"/>
</dbReference>
<comment type="similarity">
    <text evidence="3 12">Belongs to the methylenetetrahydrofolate reductase family.</text>
</comment>
<dbReference type="PANTHER" id="PTHR45754:SF3">
    <property type="entry name" value="METHYLENETETRAHYDROFOLATE REDUCTASE (NADPH)"/>
    <property type="match status" value="1"/>
</dbReference>
<dbReference type="CDD" id="cd00537">
    <property type="entry name" value="MTHFR"/>
    <property type="match status" value="1"/>
</dbReference>
<dbReference type="Proteomes" id="UP001204562">
    <property type="component" value="Unassembled WGS sequence"/>
</dbReference>
<dbReference type="RefSeq" id="WP_256303330.1">
    <property type="nucleotide sequence ID" value="NZ_JANFYS010000005.1"/>
</dbReference>
<reference evidence="13" key="1">
    <citation type="submission" date="2022-06" db="EMBL/GenBank/DDBJ databases">
        <title>Isolation of gut microbiota from human fecal samples.</title>
        <authorList>
            <person name="Pamer E.G."/>
            <person name="Barat B."/>
            <person name="Waligurski E."/>
            <person name="Medina S."/>
            <person name="Paddock L."/>
            <person name="Mostad J."/>
        </authorList>
    </citation>
    <scope>NUCLEOTIDE SEQUENCE</scope>
    <source>
        <strain evidence="13">DFI.9.91</strain>
    </source>
</reference>
<evidence type="ECO:0000256" key="7">
    <source>
        <dbReference type="ARBA" id="ARBA00023002"/>
    </source>
</evidence>
<keyword evidence="8" id="KW-0520">NAD</keyword>
<evidence type="ECO:0000256" key="10">
    <source>
        <dbReference type="ARBA" id="ARBA00034478"/>
    </source>
</evidence>
<evidence type="ECO:0000256" key="3">
    <source>
        <dbReference type="ARBA" id="ARBA00006743"/>
    </source>
</evidence>
<evidence type="ECO:0000256" key="8">
    <source>
        <dbReference type="ARBA" id="ARBA00023027"/>
    </source>
</evidence>
<evidence type="ECO:0000256" key="4">
    <source>
        <dbReference type="ARBA" id="ARBA00022605"/>
    </source>
</evidence>
<evidence type="ECO:0000256" key="12">
    <source>
        <dbReference type="RuleBase" id="RU003862"/>
    </source>
</evidence>
<proteinExistence type="inferred from homology"/>
<dbReference type="AlphaFoldDB" id="A0AAW5JJP8"/>
<evidence type="ECO:0000256" key="6">
    <source>
        <dbReference type="ARBA" id="ARBA00022827"/>
    </source>
</evidence>
<evidence type="ECO:0000256" key="11">
    <source>
        <dbReference type="ARBA" id="ARBA00048628"/>
    </source>
</evidence>
<evidence type="ECO:0000256" key="1">
    <source>
        <dbReference type="ARBA" id="ARBA00001974"/>
    </source>
</evidence>
<dbReference type="Gene3D" id="3.20.20.220">
    <property type="match status" value="1"/>
</dbReference>
<evidence type="ECO:0000256" key="9">
    <source>
        <dbReference type="ARBA" id="ARBA00023167"/>
    </source>
</evidence>
<dbReference type="SUPFAM" id="SSF51730">
    <property type="entry name" value="FAD-linked oxidoreductase"/>
    <property type="match status" value="1"/>
</dbReference>
<keyword evidence="6 12" id="KW-0274">FAD</keyword>
<dbReference type="GO" id="GO:0071949">
    <property type="term" value="F:FAD binding"/>
    <property type="evidence" value="ECO:0007669"/>
    <property type="project" value="TreeGrafter"/>
</dbReference>
<dbReference type="GO" id="GO:0035999">
    <property type="term" value="P:tetrahydrofolate interconversion"/>
    <property type="evidence" value="ECO:0007669"/>
    <property type="project" value="TreeGrafter"/>
</dbReference>
<dbReference type="GO" id="GO:0009086">
    <property type="term" value="P:methionine biosynthetic process"/>
    <property type="evidence" value="ECO:0007669"/>
    <property type="project" value="UniProtKB-KW"/>
</dbReference>
<keyword evidence="5 12" id="KW-0285">Flavoprotein</keyword>
<comment type="pathway">
    <text evidence="2 12">One-carbon metabolism; tetrahydrofolate interconversion.</text>
</comment>
<sequence length="289" mass="31745">MSIAQLFQEKSVVFSCEVFPPKKTSPIETVYRTLDQLQDLRPDYISVTFGAGGSAGDNLTGRIAAAIQDQYHIPSVAHLSCVNYTRDEVAGLLDGLKAMGIENILALRGDMDPNHPPKTDFQYASQLIAFIKSRDNSFHLSGACYPEGHIESPDMVSDILNLKKKVDAGAEHLVSQLFFDNDDFYDFREKARIAGINVPIQAGIMPVLNKSQIERMVYLCGASIPKKLARMLSRYGDHPAALRDAGIAYAIDQISDLVASSVEGIHLYTMNNAGVARAIFDRVSTLFTV</sequence>
<accession>A0AAW5JJP8</accession>
<dbReference type="InterPro" id="IPR004620">
    <property type="entry name" value="MTHF_reductase_bac"/>
</dbReference>
<keyword evidence="9" id="KW-0486">Methionine biosynthesis</keyword>
<dbReference type="EMBL" id="JANFYS010000005">
    <property type="protein sequence ID" value="MCQ4769598.1"/>
    <property type="molecule type" value="Genomic_DNA"/>
</dbReference>
<dbReference type="InterPro" id="IPR029041">
    <property type="entry name" value="FAD-linked_oxidoreductase-like"/>
</dbReference>
<comment type="catalytic activity">
    <reaction evidence="11">
        <text>(6S)-5-methyl-5,6,7,8-tetrahydrofolate + NAD(+) = (6R)-5,10-methylene-5,6,7,8-tetrahydrofolate + NADH + H(+)</text>
        <dbReference type="Rhea" id="RHEA:19821"/>
        <dbReference type="ChEBI" id="CHEBI:15378"/>
        <dbReference type="ChEBI" id="CHEBI:15636"/>
        <dbReference type="ChEBI" id="CHEBI:18608"/>
        <dbReference type="ChEBI" id="CHEBI:57540"/>
        <dbReference type="ChEBI" id="CHEBI:57945"/>
        <dbReference type="EC" id="1.5.1.54"/>
    </reaction>
    <physiologicalReaction direction="right-to-left" evidence="11">
        <dbReference type="Rhea" id="RHEA:19823"/>
    </physiologicalReaction>
</comment>
<dbReference type="GO" id="GO:0106312">
    <property type="term" value="F:methylenetetrahydrofolate reductase (NADH) activity"/>
    <property type="evidence" value="ECO:0007669"/>
    <property type="project" value="UniProtKB-EC"/>
</dbReference>
<comment type="pathway">
    <text evidence="10">Amino-acid biosynthesis; L-methionine biosynthesis via de novo pathway.</text>
</comment>
<comment type="caution">
    <text evidence="13">The sequence shown here is derived from an EMBL/GenBank/DDBJ whole genome shotgun (WGS) entry which is preliminary data.</text>
</comment>
<keyword evidence="4" id="KW-0028">Amino-acid biosynthesis</keyword>
<evidence type="ECO:0000313" key="13">
    <source>
        <dbReference type="EMBL" id="MCQ4769598.1"/>
    </source>
</evidence>
<protein>
    <recommendedName>
        <fullName evidence="12">Methylenetetrahydrofolate reductase</fullName>
        <ecNumber evidence="12">1.5.1.54</ecNumber>
    </recommendedName>
</protein>